<organism evidence="2 3">
    <name type="scientific">Xanthocytophaga agilis</name>
    <dbReference type="NCBI Taxonomy" id="3048010"/>
    <lineage>
        <taxon>Bacteria</taxon>
        <taxon>Pseudomonadati</taxon>
        <taxon>Bacteroidota</taxon>
        <taxon>Cytophagia</taxon>
        <taxon>Cytophagales</taxon>
        <taxon>Rhodocytophagaceae</taxon>
        <taxon>Xanthocytophaga</taxon>
    </lineage>
</organism>
<proteinExistence type="predicted"/>
<evidence type="ECO:0000313" key="3">
    <source>
        <dbReference type="Proteomes" id="UP001232063"/>
    </source>
</evidence>
<comment type="caution">
    <text evidence="2">The sequence shown here is derived from an EMBL/GenBank/DDBJ whole genome shotgun (WGS) entry which is preliminary data.</text>
</comment>
<name>A0AAE3QYB7_9BACT</name>
<evidence type="ECO:0000313" key="2">
    <source>
        <dbReference type="EMBL" id="MDJ1500279.1"/>
    </source>
</evidence>
<dbReference type="Proteomes" id="UP001232063">
    <property type="component" value="Unassembled WGS sequence"/>
</dbReference>
<dbReference type="Pfam" id="PF05076">
    <property type="entry name" value="SUFU"/>
    <property type="match status" value="1"/>
</dbReference>
<keyword evidence="3" id="KW-1185">Reference proteome</keyword>
<sequence>MPSFEELTQAAGELRNAYWQQIGELAPDVISHLINPAFMGGPAWPALRQAFVKVTTPTTMVLASDGLSDPYSDADTNPENAGYNGLGLEMYVETSEILSTYDLIMESWQFDVLYQVSQLAAQNGNLLGLLDNYQFLTTEIYANKVPDTFRNSAGRVGVILGLQSETRSNTLQGNLEEIRLVNTKLLTLDELEFVLEKKEKGRMELAELLIQQGNATLSDLTRKSVV</sequence>
<protein>
    <submittedName>
        <fullName evidence="2">Suppressor of fused domain protein</fullName>
    </submittedName>
</protein>
<dbReference type="AlphaFoldDB" id="A0AAE3QYB7"/>
<accession>A0AAE3QYB7</accession>
<feature type="domain" description="Suppressor of fused-like" evidence="1">
    <location>
        <begin position="57"/>
        <end position="223"/>
    </location>
</feature>
<reference evidence="2" key="1">
    <citation type="submission" date="2023-05" db="EMBL/GenBank/DDBJ databases">
        <authorList>
            <person name="Zhang X."/>
        </authorList>
    </citation>
    <scope>NUCLEOTIDE SEQUENCE</scope>
    <source>
        <strain evidence="2">BD1B2-1</strain>
    </source>
</reference>
<gene>
    <name evidence="2" type="ORF">QNI22_06465</name>
</gene>
<dbReference type="RefSeq" id="WP_314509800.1">
    <property type="nucleotide sequence ID" value="NZ_JASJOU010000001.1"/>
</dbReference>
<dbReference type="EMBL" id="JASJOU010000001">
    <property type="protein sequence ID" value="MDJ1500279.1"/>
    <property type="molecule type" value="Genomic_DNA"/>
</dbReference>
<evidence type="ECO:0000259" key="1">
    <source>
        <dbReference type="Pfam" id="PF05076"/>
    </source>
</evidence>
<dbReference type="InterPro" id="IPR020941">
    <property type="entry name" value="SUFU-like_domain"/>
</dbReference>